<evidence type="ECO:0000313" key="1">
    <source>
        <dbReference type="EMBL" id="ETW00093.1"/>
    </source>
</evidence>
<gene>
    <name evidence="1" type="ORF">H310_07518</name>
</gene>
<sequence>MLAQPRKVAHCTLDGVGGHVFDVFVKESTPGNDDAPLIVPFGRVVPASAEGICFTSFGFLIAVDVVSNRMETACMAAFLEETHCGTTCGNENVGLWRRRHGKMPRQILRRWGRRRRRQQERCNDCFHVGGEARHDLAKLLPRRVLVLALLVGTHDASWRMERTVDGVELRL</sequence>
<dbReference type="AlphaFoldDB" id="A0A024U3A0"/>
<dbReference type="RefSeq" id="XP_008871118.1">
    <property type="nucleotide sequence ID" value="XM_008872896.1"/>
</dbReference>
<reference evidence="1" key="1">
    <citation type="submission" date="2013-12" db="EMBL/GenBank/DDBJ databases">
        <title>The Genome Sequence of Aphanomyces invadans NJM9701.</title>
        <authorList>
            <consortium name="The Broad Institute Genomics Platform"/>
            <person name="Russ C."/>
            <person name="Tyler B."/>
            <person name="van West P."/>
            <person name="Dieguez-Uribeondo J."/>
            <person name="Young S.K."/>
            <person name="Zeng Q."/>
            <person name="Gargeya S."/>
            <person name="Fitzgerald M."/>
            <person name="Abouelleil A."/>
            <person name="Alvarado L."/>
            <person name="Chapman S.B."/>
            <person name="Gainer-Dewar J."/>
            <person name="Goldberg J."/>
            <person name="Griggs A."/>
            <person name="Gujja S."/>
            <person name="Hansen M."/>
            <person name="Howarth C."/>
            <person name="Imamovic A."/>
            <person name="Ireland A."/>
            <person name="Larimer J."/>
            <person name="McCowan C."/>
            <person name="Murphy C."/>
            <person name="Pearson M."/>
            <person name="Poon T.W."/>
            <person name="Priest M."/>
            <person name="Roberts A."/>
            <person name="Saif S."/>
            <person name="Shea T."/>
            <person name="Sykes S."/>
            <person name="Wortman J."/>
            <person name="Nusbaum C."/>
            <person name="Birren B."/>
        </authorList>
    </citation>
    <scope>NUCLEOTIDE SEQUENCE [LARGE SCALE GENOMIC DNA]</scope>
    <source>
        <strain evidence="1">NJM9701</strain>
    </source>
</reference>
<dbReference type="VEuPathDB" id="FungiDB:H310_07518"/>
<proteinExistence type="predicted"/>
<dbReference type="EMBL" id="KI913965">
    <property type="protein sequence ID" value="ETW00093.1"/>
    <property type="molecule type" value="Genomic_DNA"/>
</dbReference>
<dbReference type="GeneID" id="20084568"/>
<organism evidence="1">
    <name type="scientific">Aphanomyces invadans</name>
    <dbReference type="NCBI Taxonomy" id="157072"/>
    <lineage>
        <taxon>Eukaryota</taxon>
        <taxon>Sar</taxon>
        <taxon>Stramenopiles</taxon>
        <taxon>Oomycota</taxon>
        <taxon>Saprolegniomycetes</taxon>
        <taxon>Saprolegniales</taxon>
        <taxon>Verrucalvaceae</taxon>
        <taxon>Aphanomyces</taxon>
    </lineage>
</organism>
<name>A0A024U3A0_9STRA</name>
<protein>
    <submittedName>
        <fullName evidence="1">Uncharacterized protein</fullName>
    </submittedName>
</protein>
<accession>A0A024U3A0</accession>